<evidence type="ECO:0000313" key="9">
    <source>
        <dbReference type="EMBL" id="CAF4620759.1"/>
    </source>
</evidence>
<dbReference type="Proteomes" id="UP000663865">
    <property type="component" value="Unassembled WGS sequence"/>
</dbReference>
<evidence type="ECO:0000256" key="5">
    <source>
        <dbReference type="ARBA" id="ARBA00022777"/>
    </source>
</evidence>
<dbReference type="PRINTS" id="PR00344">
    <property type="entry name" value="BCTRLSENSOR"/>
</dbReference>
<dbReference type="InterPro" id="IPR005467">
    <property type="entry name" value="His_kinase_dom"/>
</dbReference>
<dbReference type="SMART" id="SM00065">
    <property type="entry name" value="GAF"/>
    <property type="match status" value="1"/>
</dbReference>
<keyword evidence="3" id="KW-0597">Phosphoprotein</keyword>
<dbReference type="CDD" id="cd00082">
    <property type="entry name" value="HisKA"/>
    <property type="match status" value="1"/>
</dbReference>
<reference evidence="9" key="1">
    <citation type="submission" date="2021-02" db="EMBL/GenBank/DDBJ databases">
        <authorList>
            <person name="Nowell W R."/>
        </authorList>
    </citation>
    <scope>NUCLEOTIDE SEQUENCE</scope>
</reference>
<dbReference type="SMART" id="SM00387">
    <property type="entry name" value="HATPase_c"/>
    <property type="match status" value="1"/>
</dbReference>
<dbReference type="PANTHER" id="PTHR43711:SF26">
    <property type="entry name" value="SENSOR HISTIDINE KINASE RCSC"/>
    <property type="match status" value="1"/>
</dbReference>
<dbReference type="InterPro" id="IPR036097">
    <property type="entry name" value="HisK_dim/P_sf"/>
</dbReference>
<dbReference type="EC" id="2.7.13.3" evidence="2"/>
<sequence>MKNIEEQRSKLLKSYDLLDTNPELEFDNITFLASTLCNTPISTITLLDENRQWFKSKIGVDNYESPREYSFCSLAIEKSNETIVIEKVMEDNDFKKVGRLNGLTDEGFYAGVPIKDKDTGITLGTLCVIDYVNKTLTDRQIASLEILAEQTSKLFELRKKFKSLAQNNEYLLLRYSELEKFAHVISHDMKSPLNNIISLIGIIKENSVEALNSENEEYFNLIEECSIQLKKYIDGVLNFYKTDSIDLNKKDEIVIADLIEELKSLLDIKSNVKINFSNDYEVIEMNKYALIQILLNLVGNGIKYNDKKISEINIDFKSNSNQYILQVSDNGIGIKPENFKEIYESFKILNIKDRDGNFGTGIGLSTVKKIVDKLGSIQVASEINNGTTFTIYLNK</sequence>
<protein>
    <recommendedName>
        <fullName evidence="2">histidine kinase</fullName>
        <ecNumber evidence="2">2.7.13.3</ecNumber>
    </recommendedName>
</protein>
<dbReference type="InterPro" id="IPR050736">
    <property type="entry name" value="Sensor_HK_Regulatory"/>
</dbReference>
<evidence type="ECO:0000313" key="8">
    <source>
        <dbReference type="EMBL" id="CAF3564106.1"/>
    </source>
</evidence>
<dbReference type="SUPFAM" id="SSF47384">
    <property type="entry name" value="Homodimeric domain of signal transducing histidine kinase"/>
    <property type="match status" value="1"/>
</dbReference>
<evidence type="ECO:0000313" key="10">
    <source>
        <dbReference type="Proteomes" id="UP000663838"/>
    </source>
</evidence>
<comment type="caution">
    <text evidence="9">The sequence shown here is derived from an EMBL/GenBank/DDBJ whole genome shotgun (WGS) entry which is preliminary data.</text>
</comment>
<dbReference type="InterPro" id="IPR029016">
    <property type="entry name" value="GAF-like_dom_sf"/>
</dbReference>
<dbReference type="InterPro" id="IPR004358">
    <property type="entry name" value="Sig_transdc_His_kin-like_C"/>
</dbReference>
<name>A0A821DHZ3_9BILA</name>
<dbReference type="GO" id="GO:0000155">
    <property type="term" value="F:phosphorelay sensor kinase activity"/>
    <property type="evidence" value="ECO:0007669"/>
    <property type="project" value="InterPro"/>
</dbReference>
<evidence type="ECO:0000256" key="2">
    <source>
        <dbReference type="ARBA" id="ARBA00012438"/>
    </source>
</evidence>
<dbReference type="EMBL" id="CAJNYV010003392">
    <property type="protein sequence ID" value="CAF3564106.1"/>
    <property type="molecule type" value="Genomic_DNA"/>
</dbReference>
<dbReference type="Gene3D" id="3.30.450.40">
    <property type="match status" value="1"/>
</dbReference>
<dbReference type="AlphaFoldDB" id="A0A821DHZ3"/>
<dbReference type="InterPro" id="IPR003661">
    <property type="entry name" value="HisK_dim/P_dom"/>
</dbReference>
<dbReference type="EMBL" id="CAJOBS010000661">
    <property type="protein sequence ID" value="CAF4620759.1"/>
    <property type="molecule type" value="Genomic_DNA"/>
</dbReference>
<comment type="catalytic activity">
    <reaction evidence="1">
        <text>ATP + protein L-histidine = ADP + protein N-phospho-L-histidine.</text>
        <dbReference type="EC" id="2.7.13.3"/>
    </reaction>
</comment>
<dbReference type="Pfam" id="PF00512">
    <property type="entry name" value="HisKA"/>
    <property type="match status" value="1"/>
</dbReference>
<dbReference type="SUPFAM" id="SSF55874">
    <property type="entry name" value="ATPase domain of HSP90 chaperone/DNA topoisomerase II/histidine kinase"/>
    <property type="match status" value="1"/>
</dbReference>
<evidence type="ECO:0000256" key="3">
    <source>
        <dbReference type="ARBA" id="ARBA00022553"/>
    </source>
</evidence>
<proteinExistence type="predicted"/>
<gene>
    <name evidence="8" type="ORF">KIK155_LOCUS19096</name>
    <name evidence="9" type="ORF">TOA249_LOCUS11937</name>
</gene>
<keyword evidence="5" id="KW-0418">Kinase</keyword>
<accession>A0A821DHZ3</accession>
<dbReference type="PANTHER" id="PTHR43711">
    <property type="entry name" value="TWO-COMPONENT HISTIDINE KINASE"/>
    <property type="match status" value="1"/>
</dbReference>
<evidence type="ECO:0000259" key="7">
    <source>
        <dbReference type="PROSITE" id="PS50109"/>
    </source>
</evidence>
<keyword evidence="4" id="KW-0808">Transferase</keyword>
<dbReference type="Pfam" id="PF02518">
    <property type="entry name" value="HATPase_c"/>
    <property type="match status" value="1"/>
</dbReference>
<dbReference type="Proteomes" id="UP000663838">
    <property type="component" value="Unassembled WGS sequence"/>
</dbReference>
<dbReference type="Gene3D" id="3.30.565.10">
    <property type="entry name" value="Histidine kinase-like ATPase, C-terminal domain"/>
    <property type="match status" value="1"/>
</dbReference>
<keyword evidence="6" id="KW-0902">Two-component regulatory system</keyword>
<evidence type="ECO:0000256" key="6">
    <source>
        <dbReference type="ARBA" id="ARBA00023012"/>
    </source>
</evidence>
<organism evidence="9 10">
    <name type="scientific">Rotaria socialis</name>
    <dbReference type="NCBI Taxonomy" id="392032"/>
    <lineage>
        <taxon>Eukaryota</taxon>
        <taxon>Metazoa</taxon>
        <taxon>Spiralia</taxon>
        <taxon>Gnathifera</taxon>
        <taxon>Rotifera</taxon>
        <taxon>Eurotatoria</taxon>
        <taxon>Bdelloidea</taxon>
        <taxon>Philodinida</taxon>
        <taxon>Philodinidae</taxon>
        <taxon>Rotaria</taxon>
    </lineage>
</organism>
<evidence type="ECO:0000256" key="1">
    <source>
        <dbReference type="ARBA" id="ARBA00000085"/>
    </source>
</evidence>
<dbReference type="SMART" id="SM00388">
    <property type="entry name" value="HisKA"/>
    <property type="match status" value="1"/>
</dbReference>
<dbReference type="InterPro" id="IPR003018">
    <property type="entry name" value="GAF"/>
</dbReference>
<dbReference type="PROSITE" id="PS50109">
    <property type="entry name" value="HIS_KIN"/>
    <property type="match status" value="1"/>
</dbReference>
<evidence type="ECO:0000256" key="4">
    <source>
        <dbReference type="ARBA" id="ARBA00022679"/>
    </source>
</evidence>
<dbReference type="Gene3D" id="1.10.287.130">
    <property type="match status" value="1"/>
</dbReference>
<dbReference type="InterPro" id="IPR003594">
    <property type="entry name" value="HATPase_dom"/>
</dbReference>
<dbReference type="SUPFAM" id="SSF55781">
    <property type="entry name" value="GAF domain-like"/>
    <property type="match status" value="1"/>
</dbReference>
<dbReference type="InterPro" id="IPR036890">
    <property type="entry name" value="HATPase_C_sf"/>
</dbReference>
<feature type="domain" description="Histidine kinase" evidence="7">
    <location>
        <begin position="184"/>
        <end position="395"/>
    </location>
</feature>